<proteinExistence type="predicted"/>
<feature type="non-terminal residue" evidence="2">
    <location>
        <position position="1"/>
    </location>
</feature>
<feature type="region of interest" description="Disordered" evidence="1">
    <location>
        <begin position="57"/>
        <end position="81"/>
    </location>
</feature>
<evidence type="ECO:0000313" key="2">
    <source>
        <dbReference type="EMBL" id="CEK85801.1"/>
    </source>
</evidence>
<feature type="compositionally biased region" description="Basic and acidic residues" evidence="1">
    <location>
        <begin position="58"/>
        <end position="81"/>
    </location>
</feature>
<evidence type="ECO:0000256" key="1">
    <source>
        <dbReference type="SAM" id="MobiDB-lite"/>
    </source>
</evidence>
<accession>A0A0B7B0G5</accession>
<name>A0A0B7B0G5_9EUPU</name>
<sequence length="81" mass="9134">VCMLMVPVTNWLKNTLLSLPPQASSFTYTTCNSKLLKFAGLIQHQFKCPHLTVSLQQREGKSPTERGEVRAKDKMNGRNTL</sequence>
<reference evidence="2" key="1">
    <citation type="submission" date="2014-12" db="EMBL/GenBank/DDBJ databases">
        <title>Insight into the proteome of Arion vulgaris.</title>
        <authorList>
            <person name="Aradska J."/>
            <person name="Bulat T."/>
            <person name="Smidak R."/>
            <person name="Sarate P."/>
            <person name="Gangsoo J."/>
            <person name="Sialana F."/>
            <person name="Bilban M."/>
            <person name="Lubec G."/>
        </authorList>
    </citation>
    <scope>NUCLEOTIDE SEQUENCE</scope>
    <source>
        <tissue evidence="2">Skin</tissue>
    </source>
</reference>
<gene>
    <name evidence="2" type="primary">ORF150284</name>
</gene>
<organism evidence="2">
    <name type="scientific">Arion vulgaris</name>
    <dbReference type="NCBI Taxonomy" id="1028688"/>
    <lineage>
        <taxon>Eukaryota</taxon>
        <taxon>Metazoa</taxon>
        <taxon>Spiralia</taxon>
        <taxon>Lophotrochozoa</taxon>
        <taxon>Mollusca</taxon>
        <taxon>Gastropoda</taxon>
        <taxon>Heterobranchia</taxon>
        <taxon>Euthyneura</taxon>
        <taxon>Panpulmonata</taxon>
        <taxon>Eupulmonata</taxon>
        <taxon>Stylommatophora</taxon>
        <taxon>Helicina</taxon>
        <taxon>Arionoidea</taxon>
        <taxon>Arionidae</taxon>
        <taxon>Arion</taxon>
    </lineage>
</organism>
<dbReference type="EMBL" id="HACG01038936">
    <property type="protein sequence ID" value="CEK85801.1"/>
    <property type="molecule type" value="Transcribed_RNA"/>
</dbReference>
<dbReference type="AlphaFoldDB" id="A0A0B7B0G5"/>
<protein>
    <submittedName>
        <fullName evidence="2">Uncharacterized protein</fullName>
    </submittedName>
</protein>